<keyword evidence="2" id="KW-0186">Copper</keyword>
<evidence type="ECO:0000256" key="3">
    <source>
        <dbReference type="SAM" id="SignalP"/>
    </source>
</evidence>
<gene>
    <name evidence="5" type="ORF">Y5W_01541</name>
</gene>
<dbReference type="InterPro" id="IPR013766">
    <property type="entry name" value="Thioredoxin_domain"/>
</dbReference>
<evidence type="ECO:0000256" key="1">
    <source>
        <dbReference type="ARBA" id="ARBA00010996"/>
    </source>
</evidence>
<feature type="domain" description="Thioredoxin" evidence="4">
    <location>
        <begin position="30"/>
        <end position="195"/>
    </location>
</feature>
<name>A0ABS0AQ27_9GAMM</name>
<reference evidence="5 6" key="1">
    <citation type="submission" date="2012-09" db="EMBL/GenBank/DDBJ databases">
        <title>Genome Sequence of alkane-degrading Bacterium Alcanivorax sp. 521-1.</title>
        <authorList>
            <person name="Lai Q."/>
            <person name="Shao Z."/>
        </authorList>
    </citation>
    <scope>NUCLEOTIDE SEQUENCE [LARGE SCALE GENOMIC DNA]</scope>
    <source>
        <strain evidence="5 6">521-1</strain>
    </source>
</reference>
<feature type="chain" id="PRO_5045288838" description="Thioredoxin domain-containing protein" evidence="3">
    <location>
        <begin position="19"/>
        <end position="197"/>
    </location>
</feature>
<dbReference type="PROSITE" id="PS51257">
    <property type="entry name" value="PROKAR_LIPOPROTEIN"/>
    <property type="match status" value="1"/>
</dbReference>
<dbReference type="EMBL" id="ARXX01000019">
    <property type="protein sequence ID" value="MBF5056247.1"/>
    <property type="molecule type" value="Genomic_DNA"/>
</dbReference>
<dbReference type="CDD" id="cd02968">
    <property type="entry name" value="SCO"/>
    <property type="match status" value="1"/>
</dbReference>
<feature type="signal peptide" evidence="3">
    <location>
        <begin position="1"/>
        <end position="18"/>
    </location>
</feature>
<accession>A0ABS0AQ27</accession>
<evidence type="ECO:0000259" key="4">
    <source>
        <dbReference type="PROSITE" id="PS51352"/>
    </source>
</evidence>
<organism evidence="5 6">
    <name type="scientific">Alloalcanivorax profundimaris</name>
    <dbReference type="NCBI Taxonomy" id="2735259"/>
    <lineage>
        <taxon>Bacteria</taxon>
        <taxon>Pseudomonadati</taxon>
        <taxon>Pseudomonadota</taxon>
        <taxon>Gammaproteobacteria</taxon>
        <taxon>Oceanospirillales</taxon>
        <taxon>Alcanivoracaceae</taxon>
        <taxon>Alloalcanivorax</taxon>
    </lineage>
</organism>
<comment type="similarity">
    <text evidence="1">Belongs to the SCO1/2 family.</text>
</comment>
<proteinExistence type="inferred from homology"/>
<evidence type="ECO:0000313" key="6">
    <source>
        <dbReference type="Proteomes" id="UP000662703"/>
    </source>
</evidence>
<comment type="caution">
    <text evidence="5">The sequence shown here is derived from an EMBL/GenBank/DDBJ whole genome shotgun (WGS) entry which is preliminary data.</text>
</comment>
<keyword evidence="6" id="KW-1185">Reference proteome</keyword>
<evidence type="ECO:0000256" key="2">
    <source>
        <dbReference type="ARBA" id="ARBA00023008"/>
    </source>
</evidence>
<dbReference type="PROSITE" id="PS51352">
    <property type="entry name" value="THIOREDOXIN_2"/>
    <property type="match status" value="1"/>
</dbReference>
<dbReference type="InterPro" id="IPR036249">
    <property type="entry name" value="Thioredoxin-like_sf"/>
</dbReference>
<dbReference type="Proteomes" id="UP000662703">
    <property type="component" value="Unassembled WGS sequence"/>
</dbReference>
<dbReference type="InterPro" id="IPR003782">
    <property type="entry name" value="SCO1/SenC"/>
</dbReference>
<dbReference type="Pfam" id="PF02630">
    <property type="entry name" value="SCO1-SenC"/>
    <property type="match status" value="1"/>
</dbReference>
<dbReference type="PANTHER" id="PTHR12151">
    <property type="entry name" value="ELECTRON TRANSPORT PROTIN SCO1/SENC FAMILY MEMBER"/>
    <property type="match status" value="1"/>
</dbReference>
<dbReference type="PANTHER" id="PTHR12151:SF25">
    <property type="entry name" value="LINALOOL DEHYDRATASE_ISOMERASE DOMAIN-CONTAINING PROTEIN"/>
    <property type="match status" value="1"/>
</dbReference>
<dbReference type="Gene3D" id="3.40.30.10">
    <property type="entry name" value="Glutaredoxin"/>
    <property type="match status" value="1"/>
</dbReference>
<keyword evidence="3" id="KW-0732">Signal</keyword>
<protein>
    <recommendedName>
        <fullName evidence="4">Thioredoxin domain-containing protein</fullName>
    </recommendedName>
</protein>
<sequence>MVRSILAALLAMAMLLSAGCDSSGVEFNGKDISGLMPDLKFSLTGENGETVTEARYQGEAVVLFFGYTHCPDYCPTTLTALAQALQKLSPEEREQLRVLFVSVDPERDTPELLAKYTGYFSPRVDGLTGDKEALDALTKRYRTAYSYGEPDENGNYLVNHGLAMYGFDRAGKVRVFMRNDQPVDQIADDLRALISLP</sequence>
<dbReference type="SUPFAM" id="SSF52833">
    <property type="entry name" value="Thioredoxin-like"/>
    <property type="match status" value="1"/>
</dbReference>
<evidence type="ECO:0000313" key="5">
    <source>
        <dbReference type="EMBL" id="MBF5056247.1"/>
    </source>
</evidence>
<dbReference type="RefSeq" id="WP_194864782.1">
    <property type="nucleotide sequence ID" value="NZ_ARXX01000019.1"/>
</dbReference>